<feature type="compositionally biased region" description="Basic residues" evidence="1">
    <location>
        <begin position="169"/>
        <end position="187"/>
    </location>
</feature>
<reference evidence="2" key="2">
    <citation type="submission" date="2012-06" db="EMBL/GenBank/DDBJ databases">
        <authorList>
            <person name="Yu Y."/>
            <person name="Currie J."/>
            <person name="Lomeli R."/>
            <person name="Angelova A."/>
            <person name="Collura K."/>
            <person name="Wissotski M."/>
            <person name="Campos D."/>
            <person name="Kudrna D."/>
            <person name="Golser W."/>
            <person name="Ashely E."/>
            <person name="Descour A."/>
            <person name="Fernandes J."/>
            <person name="Soderlund C."/>
            <person name="Walbot V."/>
        </authorList>
    </citation>
    <scope>NUCLEOTIDE SEQUENCE</scope>
    <source>
        <strain evidence="2">B73</strain>
    </source>
</reference>
<dbReference type="EMBL" id="BT069088">
    <property type="protein sequence ID" value="ACN35985.1"/>
    <property type="molecule type" value="mRNA"/>
</dbReference>
<evidence type="ECO:0000313" key="2">
    <source>
        <dbReference type="EMBL" id="ACN35985.1"/>
    </source>
</evidence>
<organism evidence="2">
    <name type="scientific">Zea mays</name>
    <name type="common">Maize</name>
    <dbReference type="NCBI Taxonomy" id="4577"/>
    <lineage>
        <taxon>Eukaryota</taxon>
        <taxon>Viridiplantae</taxon>
        <taxon>Streptophyta</taxon>
        <taxon>Embryophyta</taxon>
        <taxon>Tracheophyta</taxon>
        <taxon>Spermatophyta</taxon>
        <taxon>Magnoliopsida</taxon>
        <taxon>Liliopsida</taxon>
        <taxon>Poales</taxon>
        <taxon>Poaceae</taxon>
        <taxon>PACMAD clade</taxon>
        <taxon>Panicoideae</taxon>
        <taxon>Andropogonodae</taxon>
        <taxon>Andropogoneae</taxon>
        <taxon>Tripsacinae</taxon>
        <taxon>Zea</taxon>
    </lineage>
</organism>
<proteinExistence type="evidence at transcript level"/>
<evidence type="ECO:0000256" key="1">
    <source>
        <dbReference type="SAM" id="MobiDB-lite"/>
    </source>
</evidence>
<accession>C0PLB9</accession>
<dbReference type="AlphaFoldDB" id="C0PLB9"/>
<reference evidence="2" key="1">
    <citation type="journal article" date="2009" name="PLoS Genet.">
        <title>Sequencing, mapping, and analysis of 27,455 maize full-length cDNAs.</title>
        <authorList>
            <person name="Soderlund C."/>
            <person name="Descour A."/>
            <person name="Kudrna D."/>
            <person name="Bomhoff M."/>
            <person name="Boyd L."/>
            <person name="Currie J."/>
            <person name="Angelova A."/>
            <person name="Collura K."/>
            <person name="Wissotski M."/>
            <person name="Ashley E."/>
            <person name="Morrow D."/>
            <person name="Fernandes J."/>
            <person name="Walbot V."/>
            <person name="Yu Y."/>
        </authorList>
    </citation>
    <scope>NUCLEOTIDE SEQUENCE</scope>
    <source>
        <strain evidence="2">B73</strain>
    </source>
</reference>
<protein>
    <submittedName>
        <fullName evidence="2">Uncharacterized protein</fullName>
    </submittedName>
</protein>
<feature type="region of interest" description="Disordered" evidence="1">
    <location>
        <begin position="157"/>
        <end position="187"/>
    </location>
</feature>
<sequence>MYICLSMISTRNQLPCVIYKDGRLMTFSCRTAAVKPVCRQHTLLLMCFGRSPMCDGQTTSSIWRRIRGTSRTGSSMTRCTNRVICHIVFARVLKDPKPFSHLASTSSEILSKSTSSFPHASAGNYSHPSGADCLPYGKWHCYQRSGCRGRRCQWSRRDTNDGPAAAGKRGSHGGRHSGGRRDWSRRR</sequence>
<name>C0PLB9_MAIZE</name>